<dbReference type="InterPro" id="IPR035969">
    <property type="entry name" value="Rab-GAP_TBC_sf"/>
</dbReference>
<evidence type="ECO:0000256" key="7">
    <source>
        <dbReference type="ARBA" id="ARBA00022723"/>
    </source>
</evidence>
<dbReference type="Pfam" id="PF00566">
    <property type="entry name" value="RabGAP-TBC"/>
    <property type="match status" value="1"/>
</dbReference>
<dbReference type="GO" id="GO:0005730">
    <property type="term" value="C:nucleolus"/>
    <property type="evidence" value="ECO:0007669"/>
    <property type="project" value="UniProtKB-SubCell"/>
</dbReference>
<dbReference type="EC" id="3.6.1.71" evidence="4"/>
<dbReference type="CDD" id="cd01265">
    <property type="entry name" value="PH_TBC1D2A"/>
    <property type="match status" value="1"/>
</dbReference>
<dbReference type="Pfam" id="PF16278">
    <property type="entry name" value="zf-C2HE"/>
    <property type="match status" value="1"/>
</dbReference>
<keyword evidence="7" id="KW-0479">Metal-binding</keyword>
<evidence type="ECO:0000256" key="19">
    <source>
        <dbReference type="ARBA" id="ARBA00045142"/>
    </source>
</evidence>
<dbReference type="InterPro" id="IPR013087">
    <property type="entry name" value="Znf_C2H2_type"/>
</dbReference>
<name>A0AAD7R8B3_9TELE</name>
<feature type="domain" description="Rab-GAP TBC" evidence="24">
    <location>
        <begin position="964"/>
        <end position="1158"/>
    </location>
</feature>
<evidence type="ECO:0000256" key="13">
    <source>
        <dbReference type="ARBA" id="ARBA00023204"/>
    </source>
</evidence>
<dbReference type="GO" id="GO:0005096">
    <property type="term" value="F:GTPase activator activity"/>
    <property type="evidence" value="ECO:0007669"/>
    <property type="project" value="UniProtKB-KW"/>
</dbReference>
<dbReference type="InterPro" id="IPR019808">
    <property type="entry name" value="Histidine_triad_CS"/>
</dbReference>
<dbReference type="Gene3D" id="2.30.29.30">
    <property type="entry name" value="Pleckstrin-homology domain (PH domain)/Phosphotyrosine-binding domain (PTB)"/>
    <property type="match status" value="1"/>
</dbReference>
<dbReference type="InterPro" id="IPR000195">
    <property type="entry name" value="Rab-GAP-TBC_dom"/>
</dbReference>
<comment type="caution">
    <text evidence="26">The sequence shown here is derived from an EMBL/GenBank/DDBJ whole genome shotgun (WGS) entry which is preliminary data.</text>
</comment>
<organism evidence="26 27">
    <name type="scientific">Aldrovandia affinis</name>
    <dbReference type="NCBI Taxonomy" id="143900"/>
    <lineage>
        <taxon>Eukaryota</taxon>
        <taxon>Metazoa</taxon>
        <taxon>Chordata</taxon>
        <taxon>Craniata</taxon>
        <taxon>Vertebrata</taxon>
        <taxon>Euteleostomi</taxon>
        <taxon>Actinopterygii</taxon>
        <taxon>Neopterygii</taxon>
        <taxon>Teleostei</taxon>
        <taxon>Notacanthiformes</taxon>
        <taxon>Halosauridae</taxon>
        <taxon>Aldrovandia</taxon>
    </lineage>
</organism>
<evidence type="ECO:0000256" key="2">
    <source>
        <dbReference type="ARBA" id="ARBA00004642"/>
    </source>
</evidence>
<comment type="catalytic activity">
    <reaction evidence="18">
        <text>a 5'-end adenosine-5'-diphospho-5'-ribonucleoside-2'-deoxyribonucleotide-DNA + H2O = a 5'-end 5'-phospho-ribonucleoside-2'-deoxyribonucleotide-DNA + AMP + 2 H(+)</text>
        <dbReference type="Rhea" id="RHEA:52132"/>
        <dbReference type="Rhea" id="RHEA-COMP:13182"/>
        <dbReference type="Rhea" id="RHEA-COMP:13183"/>
        <dbReference type="ChEBI" id="CHEBI:15377"/>
        <dbReference type="ChEBI" id="CHEBI:15378"/>
        <dbReference type="ChEBI" id="CHEBI:136414"/>
        <dbReference type="ChEBI" id="CHEBI:136415"/>
        <dbReference type="ChEBI" id="CHEBI:456215"/>
        <dbReference type="EC" id="3.6.1.71"/>
    </reaction>
</comment>
<dbReference type="GO" id="GO:0008270">
    <property type="term" value="F:zinc ion binding"/>
    <property type="evidence" value="ECO:0007669"/>
    <property type="project" value="UniProtKB-KW"/>
</dbReference>
<dbReference type="GO" id="GO:0120108">
    <property type="term" value="F:DNA-3'-diphospho-5'-guanosine diphosphatase activity"/>
    <property type="evidence" value="ECO:0007669"/>
    <property type="project" value="UniProtKB-EC"/>
</dbReference>
<evidence type="ECO:0000256" key="15">
    <source>
        <dbReference type="ARBA" id="ARBA00024601"/>
    </source>
</evidence>
<keyword evidence="27" id="KW-1185">Reference proteome</keyword>
<evidence type="ECO:0000256" key="6">
    <source>
        <dbReference type="ARBA" id="ARBA00022468"/>
    </source>
</evidence>
<dbReference type="GO" id="GO:0033699">
    <property type="term" value="F:DNA 5'-adenosine monophosphate hydrolase activity"/>
    <property type="evidence" value="ECO:0007669"/>
    <property type="project" value="UniProtKB-EC"/>
</dbReference>
<dbReference type="Gene3D" id="1.10.8.270">
    <property type="entry name" value="putative rabgap domain of human tbc1 domain family member 14 like domains"/>
    <property type="match status" value="1"/>
</dbReference>
<dbReference type="SMART" id="SM00164">
    <property type="entry name" value="TBC"/>
    <property type="match status" value="1"/>
</dbReference>
<feature type="domain" description="PH" evidence="23">
    <location>
        <begin position="371"/>
        <end position="466"/>
    </location>
</feature>
<evidence type="ECO:0000259" key="25">
    <source>
        <dbReference type="PROSITE" id="PS51084"/>
    </source>
</evidence>
<proteinExistence type="predicted"/>
<dbReference type="GO" id="GO:0003677">
    <property type="term" value="F:DNA binding"/>
    <property type="evidence" value="ECO:0007669"/>
    <property type="project" value="UniProtKB-KW"/>
</dbReference>
<evidence type="ECO:0000256" key="5">
    <source>
        <dbReference type="ARBA" id="ARBA00018614"/>
    </source>
</evidence>
<keyword evidence="6" id="KW-0343">GTPase activation</keyword>
<feature type="compositionally biased region" description="Basic and acidic residues" evidence="22">
    <location>
        <begin position="652"/>
        <end position="667"/>
    </location>
</feature>
<dbReference type="InterPro" id="IPR011993">
    <property type="entry name" value="PH-like_dom_sf"/>
</dbReference>
<dbReference type="PANTHER" id="PTHR47219">
    <property type="entry name" value="RAB GTPASE-ACTIVATING PROTEIN 1-LIKE"/>
    <property type="match status" value="1"/>
</dbReference>
<dbReference type="EMBL" id="JAINUG010000438">
    <property type="protein sequence ID" value="KAJ8371678.1"/>
    <property type="molecule type" value="Genomic_DNA"/>
</dbReference>
<evidence type="ECO:0000256" key="9">
    <source>
        <dbReference type="ARBA" id="ARBA00022771"/>
    </source>
</evidence>
<feature type="region of interest" description="Disordered" evidence="22">
    <location>
        <begin position="314"/>
        <end position="370"/>
    </location>
</feature>
<feature type="region of interest" description="Disordered" evidence="22">
    <location>
        <begin position="223"/>
        <end position="272"/>
    </location>
</feature>
<evidence type="ECO:0000256" key="3">
    <source>
        <dbReference type="ARBA" id="ARBA00012495"/>
    </source>
</evidence>
<evidence type="ECO:0000256" key="12">
    <source>
        <dbReference type="ARBA" id="ARBA00023125"/>
    </source>
</evidence>
<dbReference type="InterPro" id="IPR011146">
    <property type="entry name" value="HIT-like"/>
</dbReference>
<feature type="region of interest" description="Disordered" evidence="22">
    <location>
        <begin position="639"/>
        <end position="667"/>
    </location>
</feature>
<reference evidence="26" key="1">
    <citation type="journal article" date="2023" name="Science">
        <title>Genome structures resolve the early diversification of teleost fishes.</title>
        <authorList>
            <person name="Parey E."/>
            <person name="Louis A."/>
            <person name="Montfort J."/>
            <person name="Bouchez O."/>
            <person name="Roques C."/>
            <person name="Iampietro C."/>
            <person name="Lluch J."/>
            <person name="Castinel A."/>
            <person name="Donnadieu C."/>
            <person name="Desvignes T."/>
            <person name="Floi Bucao C."/>
            <person name="Jouanno E."/>
            <person name="Wen M."/>
            <person name="Mejri S."/>
            <person name="Dirks R."/>
            <person name="Jansen H."/>
            <person name="Henkel C."/>
            <person name="Chen W.J."/>
            <person name="Zahm M."/>
            <person name="Cabau C."/>
            <person name="Klopp C."/>
            <person name="Thompson A.W."/>
            <person name="Robinson-Rechavi M."/>
            <person name="Braasch I."/>
            <person name="Lecointre G."/>
            <person name="Bobe J."/>
            <person name="Postlethwait J.H."/>
            <person name="Berthelot C."/>
            <person name="Roest Crollius H."/>
            <person name="Guiguen Y."/>
        </authorList>
    </citation>
    <scope>NUCLEOTIDE SEQUENCE</scope>
    <source>
        <strain evidence="26">NC1722</strain>
    </source>
</reference>
<dbReference type="Gene3D" id="3.30.428.10">
    <property type="entry name" value="HIT-like"/>
    <property type="match status" value="1"/>
</dbReference>
<dbReference type="PROSITE" id="PS50086">
    <property type="entry name" value="TBC_RABGAP"/>
    <property type="match status" value="1"/>
</dbReference>
<dbReference type="SUPFAM" id="SSF47923">
    <property type="entry name" value="Ypt/Rab-GAP domain of gyp1p"/>
    <property type="match status" value="2"/>
</dbReference>
<evidence type="ECO:0000256" key="8">
    <source>
        <dbReference type="ARBA" id="ARBA00022763"/>
    </source>
</evidence>
<dbReference type="PROSITE" id="PS00028">
    <property type="entry name" value="ZINC_FINGER_C2H2_1"/>
    <property type="match status" value="1"/>
</dbReference>
<evidence type="ECO:0000256" key="17">
    <source>
        <dbReference type="ARBA" id="ARBA00044639"/>
    </source>
</evidence>
<comment type="catalytic activity">
    <reaction evidence="15">
        <text>a 3'-end 2'-deoxyribonucleotide-3'-diphospho-5'-guanosine-DNA + H2O = a 3'-end 2'-deoxyribonucleotide 3'-phosphate-DNA + GMP + 2 H(+)</text>
        <dbReference type="Rhea" id="RHEA:52140"/>
        <dbReference type="Rhea" id="RHEA-COMP:13186"/>
        <dbReference type="Rhea" id="RHEA-COMP:13187"/>
        <dbReference type="ChEBI" id="CHEBI:15377"/>
        <dbReference type="ChEBI" id="CHEBI:15378"/>
        <dbReference type="ChEBI" id="CHEBI:58115"/>
        <dbReference type="ChEBI" id="CHEBI:136419"/>
        <dbReference type="ChEBI" id="CHEBI:136420"/>
        <dbReference type="EC" id="3.6.1.72"/>
    </reaction>
</comment>
<dbReference type="InterPro" id="IPR036265">
    <property type="entry name" value="HIT-like_sf"/>
</dbReference>
<dbReference type="FunFam" id="1.10.8.270:FF:000014">
    <property type="entry name" value="Putative TBC1 domain family member 2B"/>
    <property type="match status" value="1"/>
</dbReference>
<evidence type="ECO:0000256" key="10">
    <source>
        <dbReference type="ARBA" id="ARBA00022833"/>
    </source>
</evidence>
<feature type="coiled-coil region" evidence="21">
    <location>
        <begin position="711"/>
        <end position="762"/>
    </location>
</feature>
<dbReference type="SUPFAM" id="SSF50729">
    <property type="entry name" value="PH domain-like"/>
    <property type="match status" value="1"/>
</dbReference>
<evidence type="ECO:0000259" key="24">
    <source>
        <dbReference type="PROSITE" id="PS50086"/>
    </source>
</evidence>
<evidence type="ECO:0000313" key="27">
    <source>
        <dbReference type="Proteomes" id="UP001221898"/>
    </source>
</evidence>
<keyword evidence="12" id="KW-0238">DNA-binding</keyword>
<feature type="domain" description="HIT" evidence="25">
    <location>
        <begin position="1"/>
        <end position="99"/>
    </location>
</feature>
<feature type="compositionally biased region" description="Polar residues" evidence="22">
    <location>
        <begin position="568"/>
        <end position="588"/>
    </location>
</feature>
<keyword evidence="8" id="KW-0227">DNA damage</keyword>
<dbReference type="FunFam" id="2.30.29.30:FF:000248">
    <property type="entry name" value="TBC1 domain family member 2A isoform X1"/>
    <property type="match status" value="1"/>
</dbReference>
<dbReference type="InterPro" id="IPR001849">
    <property type="entry name" value="PH_domain"/>
</dbReference>
<keyword evidence="9" id="KW-0863">Zinc-finger</keyword>
<keyword evidence="11 21" id="KW-0175">Coiled coil</keyword>
<evidence type="ECO:0000256" key="21">
    <source>
        <dbReference type="SAM" id="Coils"/>
    </source>
</evidence>
<dbReference type="Proteomes" id="UP001221898">
    <property type="component" value="Unassembled WGS sequence"/>
</dbReference>
<gene>
    <name evidence="26" type="ORF">AAFF_G00303540</name>
</gene>
<dbReference type="PANTHER" id="PTHR47219:SF20">
    <property type="entry name" value="TBC1 DOMAIN FAMILY MEMBER 2B"/>
    <property type="match status" value="1"/>
</dbReference>
<keyword evidence="14" id="KW-0539">Nucleus</keyword>
<dbReference type="PROSITE" id="PS51084">
    <property type="entry name" value="HIT_2"/>
    <property type="match status" value="1"/>
</dbReference>
<feature type="compositionally biased region" description="Polar residues" evidence="22">
    <location>
        <begin position="350"/>
        <end position="360"/>
    </location>
</feature>
<dbReference type="PROSITE" id="PS00892">
    <property type="entry name" value="HIT_1"/>
    <property type="match status" value="1"/>
</dbReference>
<dbReference type="InterPro" id="IPR050302">
    <property type="entry name" value="Rab_GAP_TBC_domain"/>
</dbReference>
<keyword evidence="10" id="KW-0862">Zinc</keyword>
<dbReference type="AlphaFoldDB" id="A0AAD7R8B3"/>
<evidence type="ECO:0000256" key="18">
    <source>
        <dbReference type="ARBA" id="ARBA00044713"/>
    </source>
</evidence>
<sequence>MQDPNMQVYKDEKVVVIKDKYPKARYHWLVLPWESVASLTALQGAHCGLLRHMHRVGESVVEQCGDAQQLHFRMGYHAIPSMSHVHLHVISQDFDSPCLKNKKHWNSFTTDYFIESKDVIDMLERDGRVAVKAGAADLLRLPLRCHVCHRELSTVPQLKEHLKAHLPQWFTSGSDDFYKYKGRGRFLKSSGQEFDSNSETFLQGVMEGVMEGLMEGVMEAGCPEGRPSATESPALPLQSDPPTEDYDITVRKCPAPPTEDYDITALKGPDPPTEDYDITVLKGPAPPTEDYDITVLKSPAPPTEDYDITVLKGPAPPTEDYDITAVPTSDPPPADSDVTVVESGTAPPTRHQSSGGTPQAGTAHRGDEPPPTKLCGYLHKLGGPLKSWKCRWFMYEERRCQLFYYRMAHDLNPLGRVELTDATFGYPLQADEGTFHIHTPERTFVLKAVNGEAALYWLQQLQLKRWQHREASGQPRADTHREGAADGLASCTDDFLPMVKAPTGLVGEEAARQPAPRQHAMISNVSFKHPLTEIQNSVHSLRLSRTSQDLSRSVFYWELEAPPPNPESPAQESQNTTVEGSSPSPSLQTRRKWSAVSAPPPGAADRTSRLRQEVLTLAEELKAQKELVRLLQRALGEAEREKRARLRLPSTDGERERPELARDSLERDSLARDSLSLEGDSLARDSLERAAQLQAQLQDQRGHQGALQRSLEQRDAQVAELQDQVRTMVEKNQAKQQLQEEIHNLKDDIEAYRIQNKFLNSEMYQLTRLWRRSSQQENSLMKKCAYLEARSGQREARCLGLLQDLQESKRLDGSQQEALTRLIEDSIHGDVKDVLKLDPVRRNQATNPPRLGYCGSMPPLPGSGYFGGVSPTPPLWSHSELATVPQEYDEYGFRIAPDFEVEDVKLLAKMQALEIRSHTLLGGAGGEGGEAEAGLSLRWAQYLGSRPSGEPVASPELKALLRAGVPREHRRRVWGWLVRARTRSLRDRRPHRYREMCDKSQASPHPASRQIQLDLHRTLTGNQRFSSPSSPAVQQLHRVLLAFSWQNPAIGYCQGLNRLAALALLVLQDEEEAFWFLVAVVETIMPQDYYSNTLSASQADQRVLKDFMGEKLPRLAAHLDELQVDVSLITFNWFLVVFIESLSSNILLRVWDAFLYEGTKVLFRYALALFKYREEDILKIRDKVEMYQYLRFFTKTITDSR</sequence>
<dbReference type="Pfam" id="PF00169">
    <property type="entry name" value="PH"/>
    <property type="match status" value="1"/>
</dbReference>
<keyword evidence="13" id="KW-0234">DNA repair</keyword>
<evidence type="ECO:0000256" key="20">
    <source>
        <dbReference type="PROSITE-ProRule" id="PRU00464"/>
    </source>
</evidence>
<dbReference type="PROSITE" id="PS50003">
    <property type="entry name" value="PH_DOMAIN"/>
    <property type="match status" value="1"/>
</dbReference>
<dbReference type="Pfam" id="PF11969">
    <property type="entry name" value="DcpS_C"/>
    <property type="match status" value="1"/>
</dbReference>
<dbReference type="EC" id="3.6.1.72" evidence="3"/>
<protein>
    <recommendedName>
        <fullName evidence="5">Aprataxin</fullName>
        <ecNumber evidence="4">3.6.1.71</ecNumber>
        <ecNumber evidence="3">3.6.1.72</ecNumber>
    </recommendedName>
    <alternativeName>
        <fullName evidence="16">Forkhead-associated domain histidine triad-like protein</fullName>
    </alternativeName>
</protein>
<evidence type="ECO:0000256" key="4">
    <source>
        <dbReference type="ARBA" id="ARBA00012496"/>
    </source>
</evidence>
<evidence type="ECO:0000256" key="1">
    <source>
        <dbReference type="ARBA" id="ARBA00004604"/>
    </source>
</evidence>
<feature type="short sequence motif" description="Histidine triad motif" evidence="20">
    <location>
        <begin position="84"/>
        <end position="88"/>
    </location>
</feature>
<dbReference type="InterPro" id="IPR032566">
    <property type="entry name" value="Znf-C2HE"/>
</dbReference>
<dbReference type="SMART" id="SM00233">
    <property type="entry name" value="PH"/>
    <property type="match status" value="1"/>
</dbReference>
<evidence type="ECO:0000256" key="22">
    <source>
        <dbReference type="SAM" id="MobiDB-lite"/>
    </source>
</evidence>
<dbReference type="Gene3D" id="1.10.472.80">
    <property type="entry name" value="Ypt/Rab-GAP domain of gyp1p, domain 3"/>
    <property type="match status" value="1"/>
</dbReference>
<feature type="region of interest" description="Disordered" evidence="22">
    <location>
        <begin position="559"/>
        <end position="608"/>
    </location>
</feature>
<evidence type="ECO:0000256" key="11">
    <source>
        <dbReference type="ARBA" id="ARBA00023054"/>
    </source>
</evidence>
<accession>A0AAD7R8B3</accession>
<dbReference type="GO" id="GO:0031267">
    <property type="term" value="F:small GTPase binding"/>
    <property type="evidence" value="ECO:0007669"/>
    <property type="project" value="TreeGrafter"/>
</dbReference>
<evidence type="ECO:0000313" key="26">
    <source>
        <dbReference type="EMBL" id="KAJ8371678.1"/>
    </source>
</evidence>
<dbReference type="FunFam" id="1.10.472.80:FF:000018">
    <property type="entry name" value="TBC1 domain family member 2B"/>
    <property type="match status" value="1"/>
</dbReference>
<dbReference type="GO" id="GO:0006281">
    <property type="term" value="P:DNA repair"/>
    <property type="evidence" value="ECO:0007669"/>
    <property type="project" value="UniProtKB-KW"/>
</dbReference>
<comment type="function">
    <text evidence="19">DNA-binding protein involved in single-strand DNA break repair, double-strand DNA break repair and base excision repair. Resolves abortive DNA ligation intermediates formed either at base excision sites, or when DNA ligases attempt to repair non-ligatable breaks induced by reactive oxygen species. Catalyzes the release of adenylate groups covalently linked to 5'-phosphate termini, resulting in the production of 5'-phosphate termini that can be efficiently rejoined. Also able to hydrolyze adenosine 5'-monophosphoramidate (AMP-NH(2)) and diadenosine tetraphosphate (AppppA), but with lower catalytic activity. Likewise, catalyzes the release of 3'-linked guanosine (DNAppG) and inosine (DNAppI) from DNA, but has higher specific activity with 5'-linked adenosine (AppDNA).</text>
</comment>
<dbReference type="GO" id="GO:0005654">
    <property type="term" value="C:nucleoplasm"/>
    <property type="evidence" value="ECO:0007669"/>
    <property type="project" value="UniProtKB-SubCell"/>
</dbReference>
<evidence type="ECO:0000259" key="23">
    <source>
        <dbReference type="PROSITE" id="PS50003"/>
    </source>
</evidence>
<dbReference type="GO" id="GO:0031410">
    <property type="term" value="C:cytoplasmic vesicle"/>
    <property type="evidence" value="ECO:0007669"/>
    <property type="project" value="UniProtKB-ARBA"/>
</dbReference>
<evidence type="ECO:0000256" key="14">
    <source>
        <dbReference type="ARBA" id="ARBA00023242"/>
    </source>
</evidence>
<evidence type="ECO:0000256" key="16">
    <source>
        <dbReference type="ARBA" id="ARBA00032750"/>
    </source>
</evidence>
<comment type="catalytic activity">
    <reaction evidence="17">
        <text>a 5'-end adenosine-5'-diphospho-5'-2'-deoxyribonucleoside-DNA + H2O = a 5'-end 5'-phospho-2'-deoxyribonucleoside-DNA + AMP + 2 H(+)</text>
        <dbReference type="Rhea" id="RHEA:52128"/>
        <dbReference type="Rhea" id="RHEA-COMP:13180"/>
        <dbReference type="Rhea" id="RHEA-COMP:13181"/>
        <dbReference type="ChEBI" id="CHEBI:15377"/>
        <dbReference type="ChEBI" id="CHEBI:15378"/>
        <dbReference type="ChEBI" id="CHEBI:136412"/>
        <dbReference type="ChEBI" id="CHEBI:136413"/>
        <dbReference type="ChEBI" id="CHEBI:456215"/>
        <dbReference type="EC" id="3.6.1.71"/>
    </reaction>
</comment>
<dbReference type="FunFam" id="3.30.428.10:FF:000004">
    <property type="entry name" value="aprataxin isoform X2"/>
    <property type="match status" value="1"/>
</dbReference>
<dbReference type="GO" id="GO:0005829">
    <property type="term" value="C:cytosol"/>
    <property type="evidence" value="ECO:0007669"/>
    <property type="project" value="UniProtKB-ARBA"/>
</dbReference>
<comment type="subcellular location">
    <subcellularLocation>
        <location evidence="1">Nucleus</location>
        <location evidence="1">Nucleolus</location>
    </subcellularLocation>
    <subcellularLocation>
        <location evidence="2">Nucleus</location>
        <location evidence="2">Nucleoplasm</location>
    </subcellularLocation>
</comment>
<dbReference type="SUPFAM" id="SSF54197">
    <property type="entry name" value="HIT-like"/>
    <property type="match status" value="1"/>
</dbReference>